<protein>
    <recommendedName>
        <fullName evidence="2">BTB domain-containing protein</fullName>
    </recommendedName>
</protein>
<organism evidence="3 4">
    <name type="scientific">Lepraria neglecta</name>
    <dbReference type="NCBI Taxonomy" id="209136"/>
    <lineage>
        <taxon>Eukaryota</taxon>
        <taxon>Fungi</taxon>
        <taxon>Dikarya</taxon>
        <taxon>Ascomycota</taxon>
        <taxon>Pezizomycotina</taxon>
        <taxon>Lecanoromycetes</taxon>
        <taxon>OSLEUM clade</taxon>
        <taxon>Lecanoromycetidae</taxon>
        <taxon>Lecanorales</taxon>
        <taxon>Lecanorineae</taxon>
        <taxon>Stereocaulaceae</taxon>
        <taxon>Lepraria</taxon>
    </lineage>
</organism>
<dbReference type="PROSITE" id="PS50097">
    <property type="entry name" value="BTB"/>
    <property type="match status" value="1"/>
</dbReference>
<evidence type="ECO:0000259" key="2">
    <source>
        <dbReference type="PROSITE" id="PS50097"/>
    </source>
</evidence>
<dbReference type="EMBL" id="JASNWA010000006">
    <property type="protein sequence ID" value="KAK3174111.1"/>
    <property type="molecule type" value="Genomic_DNA"/>
</dbReference>
<dbReference type="InterPro" id="IPR000210">
    <property type="entry name" value="BTB/POZ_dom"/>
</dbReference>
<accession>A0AAD9Z9L8</accession>
<name>A0AAD9Z9L8_9LECA</name>
<evidence type="ECO:0000313" key="4">
    <source>
        <dbReference type="Proteomes" id="UP001276659"/>
    </source>
</evidence>
<dbReference type="InterPro" id="IPR011333">
    <property type="entry name" value="SKP1/BTB/POZ_sf"/>
</dbReference>
<dbReference type="SUPFAM" id="SSF54695">
    <property type="entry name" value="POZ domain"/>
    <property type="match status" value="1"/>
</dbReference>
<dbReference type="CDD" id="cd18186">
    <property type="entry name" value="BTB_POZ_ZBTB_KLHL-like"/>
    <property type="match status" value="1"/>
</dbReference>
<dbReference type="PANTHER" id="PTHR47843:SF2">
    <property type="entry name" value="BTB DOMAIN-CONTAINING PROTEIN"/>
    <property type="match status" value="1"/>
</dbReference>
<keyword evidence="4" id="KW-1185">Reference proteome</keyword>
<proteinExistence type="predicted"/>
<feature type="compositionally biased region" description="Basic and acidic residues" evidence="1">
    <location>
        <begin position="174"/>
        <end position="191"/>
    </location>
</feature>
<dbReference type="AlphaFoldDB" id="A0AAD9Z9L8"/>
<reference evidence="3" key="1">
    <citation type="submission" date="2022-11" db="EMBL/GenBank/DDBJ databases">
        <title>Chromosomal genome sequence assembly and mating type (MAT) locus characterization of the leprose asexual lichenized fungus Lepraria neglecta (Nyl.) Erichsen.</title>
        <authorList>
            <person name="Allen J.L."/>
            <person name="Pfeffer B."/>
        </authorList>
    </citation>
    <scope>NUCLEOTIDE SEQUENCE</scope>
    <source>
        <strain evidence="3">Allen 5258</strain>
    </source>
</reference>
<evidence type="ECO:0000256" key="1">
    <source>
        <dbReference type="SAM" id="MobiDB-lite"/>
    </source>
</evidence>
<dbReference type="Proteomes" id="UP001276659">
    <property type="component" value="Unassembled WGS sequence"/>
</dbReference>
<feature type="domain" description="BTB" evidence="2">
    <location>
        <begin position="22"/>
        <end position="83"/>
    </location>
</feature>
<dbReference type="PANTHER" id="PTHR47843">
    <property type="entry name" value="BTB DOMAIN-CONTAINING PROTEIN-RELATED"/>
    <property type="match status" value="1"/>
</dbReference>
<sequence length="204" mass="22805">MNGEDTDMRDSTDSDPPFLYGSLVTVLAGPDKARSDLHEGLLCESSDFFKAALTGNFHGTVNLPEQDTRVFKFFVHWLYSGELRGFYYPKTLKPTLGELSTAVLHELTRLCLEDLESLPLRNPTGRAFNIARYRDVPFSDLMALSILAGALQVHNLKDPIITRIIDVYGFSGSTERDSNDDKEEGKEQEGHEEGEEEEKASSGR</sequence>
<comment type="caution">
    <text evidence="3">The sequence shown here is derived from an EMBL/GenBank/DDBJ whole genome shotgun (WGS) entry which is preliminary data.</text>
</comment>
<gene>
    <name evidence="3" type="ORF">OEA41_001355</name>
</gene>
<dbReference type="Gene3D" id="3.30.710.10">
    <property type="entry name" value="Potassium Channel Kv1.1, Chain A"/>
    <property type="match status" value="1"/>
</dbReference>
<feature type="region of interest" description="Disordered" evidence="1">
    <location>
        <begin position="171"/>
        <end position="204"/>
    </location>
</feature>
<evidence type="ECO:0000313" key="3">
    <source>
        <dbReference type="EMBL" id="KAK3174111.1"/>
    </source>
</evidence>